<dbReference type="SUPFAM" id="SSF51905">
    <property type="entry name" value="FAD/NAD(P)-binding domain"/>
    <property type="match status" value="1"/>
</dbReference>
<dbReference type="InterPro" id="IPR051205">
    <property type="entry name" value="UbiH/COQ6_monooxygenase"/>
</dbReference>
<dbReference type="RefSeq" id="WP_135201577.1">
    <property type="nucleotide sequence ID" value="NZ_SPVG01000103.1"/>
</dbReference>
<dbReference type="InterPro" id="IPR002938">
    <property type="entry name" value="FAD-bd"/>
</dbReference>
<dbReference type="PRINTS" id="PR00420">
    <property type="entry name" value="RNGMNOXGNASE"/>
</dbReference>
<comment type="cofactor">
    <cofactor evidence="1">
        <name>FAD</name>
        <dbReference type="ChEBI" id="CHEBI:57692"/>
    </cofactor>
</comment>
<proteinExistence type="inferred from homology"/>
<dbReference type="InterPro" id="IPR036188">
    <property type="entry name" value="FAD/NAD-bd_sf"/>
</dbReference>
<dbReference type="FunFam" id="3.50.50.60:FF:000021">
    <property type="entry name" value="Ubiquinone biosynthesis monooxygenase COQ6"/>
    <property type="match status" value="1"/>
</dbReference>
<comment type="pathway">
    <text evidence="2">Cofactor biosynthesis; ubiquinone biosynthesis.</text>
</comment>
<protein>
    <submittedName>
        <fullName evidence="9">Oxygenase</fullName>
    </submittedName>
</protein>
<dbReference type="GO" id="GO:0004497">
    <property type="term" value="F:monooxygenase activity"/>
    <property type="evidence" value="ECO:0007669"/>
    <property type="project" value="UniProtKB-KW"/>
</dbReference>
<evidence type="ECO:0000256" key="4">
    <source>
        <dbReference type="ARBA" id="ARBA00022630"/>
    </source>
</evidence>
<evidence type="ECO:0000256" key="2">
    <source>
        <dbReference type="ARBA" id="ARBA00004749"/>
    </source>
</evidence>
<evidence type="ECO:0000313" key="9">
    <source>
        <dbReference type="EMBL" id="TFW23867.1"/>
    </source>
</evidence>
<dbReference type="UniPathway" id="UPA00232"/>
<accession>A0A4Y9SKV4</accession>
<gene>
    <name evidence="9" type="ORF">E4L98_10850</name>
</gene>
<evidence type="ECO:0000256" key="5">
    <source>
        <dbReference type="ARBA" id="ARBA00022827"/>
    </source>
</evidence>
<evidence type="ECO:0000256" key="6">
    <source>
        <dbReference type="ARBA" id="ARBA00023002"/>
    </source>
</evidence>
<comment type="similarity">
    <text evidence="3">Belongs to the UbiH/COQ6 family.</text>
</comment>
<keyword evidence="6" id="KW-0560">Oxidoreductase</keyword>
<dbReference type="Pfam" id="PF01494">
    <property type="entry name" value="FAD_binding_3"/>
    <property type="match status" value="1"/>
</dbReference>
<dbReference type="GO" id="GO:0016705">
    <property type="term" value="F:oxidoreductase activity, acting on paired donors, with incorporation or reduction of molecular oxygen"/>
    <property type="evidence" value="ECO:0007669"/>
    <property type="project" value="InterPro"/>
</dbReference>
<dbReference type="InterPro" id="IPR010971">
    <property type="entry name" value="UbiH/COQ6"/>
</dbReference>
<dbReference type="GO" id="GO:0071949">
    <property type="term" value="F:FAD binding"/>
    <property type="evidence" value="ECO:0007669"/>
    <property type="project" value="InterPro"/>
</dbReference>
<keyword evidence="4" id="KW-0285">Flavoprotein</keyword>
<dbReference type="NCBIfam" id="TIGR01988">
    <property type="entry name" value="Ubi-OHases"/>
    <property type="match status" value="1"/>
</dbReference>
<dbReference type="PANTHER" id="PTHR43876">
    <property type="entry name" value="UBIQUINONE BIOSYNTHESIS MONOOXYGENASE COQ6, MITOCHONDRIAL"/>
    <property type="match status" value="1"/>
</dbReference>
<keyword evidence="5" id="KW-0274">FAD</keyword>
<dbReference type="Gene3D" id="3.50.50.60">
    <property type="entry name" value="FAD/NAD(P)-binding domain"/>
    <property type="match status" value="2"/>
</dbReference>
<evidence type="ECO:0000256" key="7">
    <source>
        <dbReference type="ARBA" id="ARBA00023033"/>
    </source>
</evidence>
<dbReference type="GO" id="GO:0006744">
    <property type="term" value="P:ubiquinone biosynthetic process"/>
    <property type="evidence" value="ECO:0007669"/>
    <property type="project" value="UniProtKB-UniPathway"/>
</dbReference>
<feature type="domain" description="FAD-binding" evidence="8">
    <location>
        <begin position="16"/>
        <end position="355"/>
    </location>
</feature>
<dbReference type="OrthoDB" id="9769565at2"/>
<evidence type="ECO:0000256" key="3">
    <source>
        <dbReference type="ARBA" id="ARBA00005349"/>
    </source>
</evidence>
<dbReference type="PANTHER" id="PTHR43876:SF7">
    <property type="entry name" value="UBIQUINONE BIOSYNTHESIS MONOOXYGENASE COQ6, MITOCHONDRIAL"/>
    <property type="match status" value="1"/>
</dbReference>
<reference evidence="9 10" key="1">
    <citation type="submission" date="2019-03" db="EMBL/GenBank/DDBJ databases">
        <title>Draft Genome Sequence of Duganella callidus sp. nov., a Novel Duganella Species Isolated from Cultivated Soil.</title>
        <authorList>
            <person name="Raths R."/>
            <person name="Peta V."/>
            <person name="Bucking H."/>
        </authorList>
    </citation>
    <scope>NUCLEOTIDE SEQUENCE [LARGE SCALE GENOMIC DNA]</scope>
    <source>
        <strain evidence="9 10">DN04</strain>
    </source>
</reference>
<keyword evidence="7" id="KW-0503">Monooxygenase</keyword>
<sequence>MNKPTSPAALRVIESEICIVGNGAIAKTAALGLAQAGLSVTLLGPPASPPRPADADAGWDARVYALNHTAHNLLSSLKVWDALDHGRVAPVDAMIVHGDGPHAGGLAFDAYGARAGTLAWILEDRNLNQALDAALRFAQNVTMTTGRAIGLVRDADSATVTLDDGARIKAGLVVGADGAQSWVRGQCDIGLDYRSYAQRAVVANFACEKPHHGAAYQWFTGTEGIVALLPLPGNQVSLVWSAPEQLADTLRAGSAQQIAERLAVFAHEKLGALTPLQPELVRDFPLRLMRPHAMTSPRVALIGDAAHVVHPLAGHGMNLGFADVAQLMKILSEREPQRGVGDARVLARYERARKEDVLLMQLTTDGLARLFEVDVEPLRAVRNLGLNLLDKLPVLKRRLISHAMGK</sequence>
<keyword evidence="10" id="KW-1185">Reference proteome</keyword>
<organism evidence="9 10">
    <name type="scientific">Duganella callida</name>
    <dbReference type="NCBI Taxonomy" id="2561932"/>
    <lineage>
        <taxon>Bacteria</taxon>
        <taxon>Pseudomonadati</taxon>
        <taxon>Pseudomonadota</taxon>
        <taxon>Betaproteobacteria</taxon>
        <taxon>Burkholderiales</taxon>
        <taxon>Oxalobacteraceae</taxon>
        <taxon>Telluria group</taxon>
        <taxon>Duganella</taxon>
    </lineage>
</organism>
<evidence type="ECO:0000259" key="8">
    <source>
        <dbReference type="Pfam" id="PF01494"/>
    </source>
</evidence>
<dbReference type="EMBL" id="SPVG01000103">
    <property type="protein sequence ID" value="TFW23867.1"/>
    <property type="molecule type" value="Genomic_DNA"/>
</dbReference>
<dbReference type="AlphaFoldDB" id="A0A4Y9SKV4"/>
<evidence type="ECO:0000256" key="1">
    <source>
        <dbReference type="ARBA" id="ARBA00001974"/>
    </source>
</evidence>
<name>A0A4Y9SKV4_9BURK</name>
<dbReference type="GO" id="GO:0110142">
    <property type="term" value="C:ubiquinone biosynthesis complex"/>
    <property type="evidence" value="ECO:0007669"/>
    <property type="project" value="UniProtKB-ARBA"/>
</dbReference>
<comment type="caution">
    <text evidence="9">The sequence shown here is derived from an EMBL/GenBank/DDBJ whole genome shotgun (WGS) entry which is preliminary data.</text>
</comment>
<evidence type="ECO:0000313" key="10">
    <source>
        <dbReference type="Proteomes" id="UP000297729"/>
    </source>
</evidence>
<dbReference type="Proteomes" id="UP000297729">
    <property type="component" value="Unassembled WGS sequence"/>
</dbReference>